<evidence type="ECO:0000256" key="1">
    <source>
        <dbReference type="SAM" id="MobiDB-lite"/>
    </source>
</evidence>
<feature type="compositionally biased region" description="Low complexity" evidence="1">
    <location>
        <begin position="225"/>
        <end position="249"/>
    </location>
</feature>
<feature type="compositionally biased region" description="Pro residues" evidence="1">
    <location>
        <begin position="91"/>
        <end position="106"/>
    </location>
</feature>
<proteinExistence type="predicted"/>
<keyword evidence="3" id="KW-1185">Reference proteome</keyword>
<feature type="region of interest" description="Disordered" evidence="1">
    <location>
        <begin position="388"/>
        <end position="415"/>
    </location>
</feature>
<sequence length="635" mass="70512">MFTRVLMKYLEQRDPDMHAKAKQQIKECYERNKMGDPAYKSLTQSMKARLKVTVGDDYWRKAHSYLEHFFKQKQKERARAGEQPHGSSSQPPQPPQPPQPHPPQPHPHQQQQQQPAPPIVRTAVQHPPSQPQVQQPMIPPPPQQQQKIPIQQPPALTKQQVDAQKKKEREKEEAAKKRREQRNANAKAKRAAAKKAKETAAAALQGKVMPPAGTTSYSSAHIPTPALASSVAVPGSSVTSATASVSSVGSKKETKKKPKKAPSRPSVTKKKKAEASYKFKDNVDHAFLIDVKSLPNILPKDNKLDLNLDEEQRILLYGDQRRREKVRAVTDAAADALSAGVADGVLSEAGIPQLPWKLPAVYEGWGERNLVSVRTAWAKVRLPESELQQEERLQGEKSIETEADVPTSSADNVISAPSITSKPIEERAPTRLEDDTTNHVWHNDTRAEQDPTLALLSEATEMFLKEAIEKAVGKARLRQNLDGVRLWHTLHSHHADPSSTNGKQPPALIRLGCDVRRQVALADGNAVKTYQRMEEAIGRDNDTFHFEAEDPEKMVLEATSMADLSRKPPLKSAASDADSEAKRRFEVFAGKDNQEPPFGKVPKKAKVILKDLSVGAVGNQTPAIRARRRRLLGGW</sequence>
<dbReference type="AlphaFoldDB" id="A0AAD9DI65"/>
<evidence type="ECO:0000313" key="2">
    <source>
        <dbReference type="EMBL" id="KAK1746670.1"/>
    </source>
</evidence>
<protein>
    <submittedName>
        <fullName evidence="2">Uncharacterized protein</fullName>
    </submittedName>
</protein>
<feature type="compositionally biased region" description="Basic and acidic residues" evidence="1">
    <location>
        <begin position="70"/>
        <end position="82"/>
    </location>
</feature>
<feature type="compositionally biased region" description="Low complexity" evidence="1">
    <location>
        <begin position="125"/>
        <end position="136"/>
    </location>
</feature>
<evidence type="ECO:0000313" key="3">
    <source>
        <dbReference type="Proteomes" id="UP001224775"/>
    </source>
</evidence>
<comment type="caution">
    <text evidence="2">The sequence shown here is derived from an EMBL/GenBank/DDBJ whole genome shotgun (WGS) entry which is preliminary data.</text>
</comment>
<gene>
    <name evidence="2" type="ORF">QTG54_003277</name>
</gene>
<dbReference type="EMBL" id="JATAAI010000004">
    <property type="protein sequence ID" value="KAK1746670.1"/>
    <property type="molecule type" value="Genomic_DNA"/>
</dbReference>
<feature type="compositionally biased region" description="Polar residues" evidence="1">
    <location>
        <begin position="406"/>
        <end position="415"/>
    </location>
</feature>
<feature type="compositionally biased region" description="Basic residues" evidence="1">
    <location>
        <begin position="253"/>
        <end position="272"/>
    </location>
</feature>
<accession>A0AAD9DI65</accession>
<feature type="region of interest" description="Disordered" evidence="1">
    <location>
        <begin position="70"/>
        <end position="275"/>
    </location>
</feature>
<feature type="compositionally biased region" description="Basic and acidic residues" evidence="1">
    <location>
        <begin position="163"/>
        <end position="175"/>
    </location>
</feature>
<feature type="compositionally biased region" description="Basic and acidic residues" evidence="1">
    <location>
        <begin position="388"/>
        <end position="400"/>
    </location>
</feature>
<feature type="compositionally biased region" description="Low complexity" evidence="1">
    <location>
        <begin position="144"/>
        <end position="154"/>
    </location>
</feature>
<name>A0AAD9DI65_9STRA</name>
<organism evidence="2 3">
    <name type="scientific">Skeletonema marinoi</name>
    <dbReference type="NCBI Taxonomy" id="267567"/>
    <lineage>
        <taxon>Eukaryota</taxon>
        <taxon>Sar</taxon>
        <taxon>Stramenopiles</taxon>
        <taxon>Ochrophyta</taxon>
        <taxon>Bacillariophyta</taxon>
        <taxon>Coscinodiscophyceae</taxon>
        <taxon>Thalassiosirophycidae</taxon>
        <taxon>Thalassiosirales</taxon>
        <taxon>Skeletonemataceae</taxon>
        <taxon>Skeletonema</taxon>
        <taxon>Skeletonema marinoi-dohrnii complex</taxon>
    </lineage>
</organism>
<reference evidence="2" key="1">
    <citation type="submission" date="2023-06" db="EMBL/GenBank/DDBJ databases">
        <title>Survivors Of The Sea: Transcriptome response of Skeletonema marinoi to long-term dormancy.</title>
        <authorList>
            <person name="Pinder M.I.M."/>
            <person name="Kourtchenko O."/>
            <person name="Robertson E.K."/>
            <person name="Larsson T."/>
            <person name="Maumus F."/>
            <person name="Osuna-Cruz C.M."/>
            <person name="Vancaester E."/>
            <person name="Stenow R."/>
            <person name="Vandepoele K."/>
            <person name="Ploug H."/>
            <person name="Bruchert V."/>
            <person name="Godhe A."/>
            <person name="Topel M."/>
        </authorList>
    </citation>
    <scope>NUCLEOTIDE SEQUENCE</scope>
    <source>
        <strain evidence="2">R05AC</strain>
    </source>
</reference>
<dbReference type="Proteomes" id="UP001224775">
    <property type="component" value="Unassembled WGS sequence"/>
</dbReference>